<evidence type="ECO:0000259" key="12">
    <source>
        <dbReference type="Pfam" id="PF13609"/>
    </source>
</evidence>
<keyword evidence="6 11" id="KW-0732">Signal</keyword>
<dbReference type="CDD" id="cd00342">
    <property type="entry name" value="gram_neg_porins"/>
    <property type="match status" value="1"/>
</dbReference>
<evidence type="ECO:0000256" key="4">
    <source>
        <dbReference type="ARBA" id="ARBA00022452"/>
    </source>
</evidence>
<keyword evidence="14" id="KW-1185">Reference proteome</keyword>
<feature type="domain" description="Porin" evidence="12">
    <location>
        <begin position="10"/>
        <end position="285"/>
    </location>
</feature>
<evidence type="ECO:0000313" key="14">
    <source>
        <dbReference type="Proteomes" id="UP001257909"/>
    </source>
</evidence>
<dbReference type="PRINTS" id="PR00182">
    <property type="entry name" value="ECOLNEIPORIN"/>
</dbReference>
<keyword evidence="9" id="KW-0472">Membrane</keyword>
<dbReference type="PANTHER" id="PTHR34501">
    <property type="entry name" value="PROTEIN YDDL-RELATED"/>
    <property type="match status" value="1"/>
</dbReference>
<dbReference type="Pfam" id="PF13609">
    <property type="entry name" value="Porin_4"/>
    <property type="match status" value="1"/>
</dbReference>
<dbReference type="PRINTS" id="PR00184">
    <property type="entry name" value="NEISSPPORIN"/>
</dbReference>
<evidence type="ECO:0000256" key="9">
    <source>
        <dbReference type="ARBA" id="ARBA00023136"/>
    </source>
</evidence>
<evidence type="ECO:0000313" key="13">
    <source>
        <dbReference type="EMBL" id="MDR7120232.1"/>
    </source>
</evidence>
<protein>
    <submittedName>
        <fullName evidence="13">Porin</fullName>
    </submittedName>
</protein>
<keyword evidence="10" id="KW-0998">Cell outer membrane</keyword>
<dbReference type="PROSITE" id="PS51257">
    <property type="entry name" value="PROKAR_LIPOPROTEIN"/>
    <property type="match status" value="1"/>
</dbReference>
<dbReference type="SUPFAM" id="SSF56935">
    <property type="entry name" value="Porins"/>
    <property type="match status" value="1"/>
</dbReference>
<keyword evidence="7" id="KW-0406">Ion transport</keyword>
<keyword evidence="5" id="KW-0812">Transmembrane</keyword>
<gene>
    <name evidence="13" type="ORF">J2W69_001161</name>
</gene>
<evidence type="ECO:0000256" key="1">
    <source>
        <dbReference type="ARBA" id="ARBA00004571"/>
    </source>
</evidence>
<dbReference type="EMBL" id="JAVDWR010000002">
    <property type="protein sequence ID" value="MDR7120232.1"/>
    <property type="molecule type" value="Genomic_DNA"/>
</dbReference>
<keyword evidence="8" id="KW-0626">Porin</keyword>
<feature type="chain" id="PRO_5046589285" evidence="11">
    <location>
        <begin position="22"/>
        <end position="301"/>
    </location>
</feature>
<keyword evidence="3" id="KW-0813">Transport</keyword>
<keyword evidence="4" id="KW-1134">Transmembrane beta strand</keyword>
<evidence type="ECO:0000256" key="11">
    <source>
        <dbReference type="SAM" id="SignalP"/>
    </source>
</evidence>
<accession>A0ABU1VWZ3</accession>
<dbReference type="Gene3D" id="2.40.160.10">
    <property type="entry name" value="Porin"/>
    <property type="match status" value="1"/>
</dbReference>
<sequence length="301" mass="33121">MFAKTFISIALALSCVATAQAKDWEIYGKINVSAQQSDEGEGSFGELKSNASRFGIKGDYALDGDLTLVYQLEWEVDPSDEANEKNIKSRDQFIGLAGAFGTVTAGRHDTALKVSQGKVDLFGDYEADIKTLWKGENRMSDSLAYTSPSFQGFKLVLSYVMEDDADAEDAQSYALVYGDDSLKDSSWYAAVALDSEINGYDTTRGTVQFKVADFKLGAMVQQQKAVATGEKSDGYLASLAYPLNKWELKAQYQTLEDDHGISVGADYKLGKNTKLFGWYTSFDFDSKVDSDYLAVGIEHKF</sequence>
<comment type="caution">
    <text evidence="13">The sequence shown here is derived from an EMBL/GenBank/DDBJ whole genome shotgun (WGS) entry which is preliminary data.</text>
</comment>
<dbReference type="InterPro" id="IPR001702">
    <property type="entry name" value="Porin_Gram-ve"/>
</dbReference>
<dbReference type="InterPro" id="IPR050298">
    <property type="entry name" value="Gram-neg_bact_OMP"/>
</dbReference>
<comment type="subcellular location">
    <subcellularLocation>
        <location evidence="1">Cell outer membrane</location>
        <topology evidence="1">Multi-pass membrane protein</topology>
    </subcellularLocation>
</comment>
<dbReference type="InterPro" id="IPR023614">
    <property type="entry name" value="Porin_dom_sf"/>
</dbReference>
<dbReference type="InterPro" id="IPR002299">
    <property type="entry name" value="Porin_Neis"/>
</dbReference>
<dbReference type="PANTHER" id="PTHR34501:SF9">
    <property type="entry name" value="MAJOR OUTER MEMBRANE PROTEIN P.IA"/>
    <property type="match status" value="1"/>
</dbReference>
<evidence type="ECO:0000256" key="8">
    <source>
        <dbReference type="ARBA" id="ARBA00023114"/>
    </source>
</evidence>
<dbReference type="Proteomes" id="UP001257909">
    <property type="component" value="Unassembled WGS sequence"/>
</dbReference>
<evidence type="ECO:0000256" key="10">
    <source>
        <dbReference type="ARBA" id="ARBA00023237"/>
    </source>
</evidence>
<organism evidence="13 14">
    <name type="scientific">Rheinheimera soli</name>
    <dbReference type="NCBI Taxonomy" id="443616"/>
    <lineage>
        <taxon>Bacteria</taxon>
        <taxon>Pseudomonadati</taxon>
        <taxon>Pseudomonadota</taxon>
        <taxon>Gammaproteobacteria</taxon>
        <taxon>Chromatiales</taxon>
        <taxon>Chromatiaceae</taxon>
        <taxon>Rheinheimera</taxon>
    </lineage>
</organism>
<evidence type="ECO:0000256" key="6">
    <source>
        <dbReference type="ARBA" id="ARBA00022729"/>
    </source>
</evidence>
<proteinExistence type="predicted"/>
<name>A0ABU1VWZ3_9GAMM</name>
<dbReference type="RefSeq" id="WP_310275500.1">
    <property type="nucleotide sequence ID" value="NZ_JAVDWR010000002.1"/>
</dbReference>
<comment type="subunit">
    <text evidence="2">Homotrimer.</text>
</comment>
<evidence type="ECO:0000256" key="7">
    <source>
        <dbReference type="ARBA" id="ARBA00023065"/>
    </source>
</evidence>
<feature type="signal peptide" evidence="11">
    <location>
        <begin position="1"/>
        <end position="21"/>
    </location>
</feature>
<evidence type="ECO:0000256" key="2">
    <source>
        <dbReference type="ARBA" id="ARBA00011233"/>
    </source>
</evidence>
<reference evidence="13 14" key="1">
    <citation type="submission" date="2023-07" db="EMBL/GenBank/DDBJ databases">
        <title>Sorghum-associated microbial communities from plants grown in Nebraska, USA.</title>
        <authorList>
            <person name="Schachtman D."/>
        </authorList>
    </citation>
    <scope>NUCLEOTIDE SEQUENCE [LARGE SCALE GENOMIC DNA]</scope>
    <source>
        <strain evidence="13 14">4138</strain>
    </source>
</reference>
<dbReference type="InterPro" id="IPR033900">
    <property type="entry name" value="Gram_neg_porin_domain"/>
</dbReference>
<evidence type="ECO:0000256" key="5">
    <source>
        <dbReference type="ARBA" id="ARBA00022692"/>
    </source>
</evidence>
<evidence type="ECO:0000256" key="3">
    <source>
        <dbReference type="ARBA" id="ARBA00022448"/>
    </source>
</evidence>